<evidence type="ECO:0000313" key="1">
    <source>
        <dbReference type="EMBL" id="EFE67965.2"/>
    </source>
</evidence>
<protein>
    <submittedName>
        <fullName evidence="1">Predicted protein</fullName>
    </submittedName>
</protein>
<evidence type="ECO:0000313" key="2">
    <source>
        <dbReference type="Proteomes" id="UP000003824"/>
    </source>
</evidence>
<reference evidence="2" key="1">
    <citation type="submission" date="2008-12" db="EMBL/GenBank/DDBJ databases">
        <title>Annotation of Streptomyces ghanaensis ATCC 14672.</title>
        <authorList>
            <consortium name="The Broad Institute Genome Sequencing Platform"/>
            <consortium name="Broad Institute Microbial Sequencing Center"/>
            <person name="Fischbach M."/>
            <person name="Ward D."/>
            <person name="Young S."/>
            <person name="Kodira C.D."/>
            <person name="Zeng Q."/>
            <person name="Koehrsen M."/>
            <person name="Godfrey P."/>
            <person name="Alvarado L."/>
            <person name="Berlin A.M."/>
            <person name="Borenstein D."/>
            <person name="Chen Z."/>
            <person name="Engels R."/>
            <person name="Freedman E."/>
            <person name="Gellesch M."/>
            <person name="Goldberg J."/>
            <person name="Griggs A."/>
            <person name="Gujja S."/>
            <person name="Heiman D.I."/>
            <person name="Hepburn T.A."/>
            <person name="Howarth C."/>
            <person name="Jen D."/>
            <person name="Larson L."/>
            <person name="Lewis B."/>
            <person name="Mehta T."/>
            <person name="Park D."/>
            <person name="Pearson M."/>
            <person name="Roberts A."/>
            <person name="Saif S."/>
            <person name="Shea T.D."/>
            <person name="Shenoy N."/>
            <person name="Sisk P."/>
            <person name="Stolte C."/>
            <person name="Sykes S.N."/>
            <person name="Walk T."/>
            <person name="White J."/>
            <person name="Yandava C."/>
            <person name="Straight P."/>
            <person name="Clardy J."/>
            <person name="Hung D."/>
            <person name="Kolter R."/>
            <person name="Mekalanos J."/>
            <person name="Walker S."/>
            <person name="Walsh C.T."/>
            <person name="Wieland B.L.C."/>
            <person name="Ilzarbe M."/>
            <person name="Galagan J."/>
            <person name="Nusbaum C."/>
            <person name="Birren B."/>
        </authorList>
    </citation>
    <scope>NUCLEOTIDE SEQUENCE [LARGE SCALE GENOMIC DNA]</scope>
    <source>
        <strain evidence="2">ATCC 14672 / DSM 40746 / JCM 4963 / KCTC 9882 / NRRL B-12104 / FH 1290</strain>
    </source>
</reference>
<dbReference type="EMBL" id="DS999641">
    <property type="protein sequence ID" value="EFE67965.2"/>
    <property type="molecule type" value="Genomic_DNA"/>
</dbReference>
<dbReference type="AlphaFoldDB" id="D6A7N5"/>
<accession>D6A7N5</accession>
<organism evidence="1 2">
    <name type="scientific">Streptomyces viridosporus (strain ATCC 14672 / DSM 40746 / JCM 4963 / KCTC 9882 / NRRL B-12104 / FH 1290)</name>
    <name type="common">Streptomyces ghanaensis</name>
    <dbReference type="NCBI Taxonomy" id="566461"/>
    <lineage>
        <taxon>Bacteria</taxon>
        <taxon>Bacillati</taxon>
        <taxon>Actinomycetota</taxon>
        <taxon>Actinomycetes</taxon>
        <taxon>Kitasatosporales</taxon>
        <taxon>Streptomycetaceae</taxon>
        <taxon>Streptomyces</taxon>
    </lineage>
</organism>
<gene>
    <name evidence="1" type="ORF">SSFG_03211</name>
</gene>
<sequence>MANNRYGEADFGQLHVHLPLHLPYASETMALAPPPYRYDREFRECLAWGRMDRPCSSRYGRAFRR</sequence>
<name>D6A7N5_STRV1</name>
<dbReference type="Proteomes" id="UP000003824">
    <property type="component" value="Unassembled WGS sequence"/>
</dbReference>
<proteinExistence type="predicted"/>